<dbReference type="Proteomes" id="UP000027982">
    <property type="component" value="Chromosome"/>
</dbReference>
<name>A0A068NKL2_FIMGI</name>
<evidence type="ECO:0008006" key="3">
    <source>
        <dbReference type="Google" id="ProtNLM"/>
    </source>
</evidence>
<keyword evidence="2" id="KW-1185">Reference proteome</keyword>
<organism evidence="1 2">
    <name type="scientific">Fimbriimonas ginsengisoli Gsoil 348</name>
    <dbReference type="NCBI Taxonomy" id="661478"/>
    <lineage>
        <taxon>Bacteria</taxon>
        <taxon>Bacillati</taxon>
        <taxon>Armatimonadota</taxon>
        <taxon>Fimbriimonadia</taxon>
        <taxon>Fimbriimonadales</taxon>
        <taxon>Fimbriimonadaceae</taxon>
        <taxon>Fimbriimonas</taxon>
    </lineage>
</organism>
<reference evidence="1 2" key="1">
    <citation type="journal article" date="2014" name="PLoS ONE">
        <title>The first complete genome sequence of the class fimbriimonadia in the phylum armatimonadetes.</title>
        <authorList>
            <person name="Hu Z.Y."/>
            <person name="Wang Y.Z."/>
            <person name="Im W.T."/>
            <person name="Wang S.Y."/>
            <person name="Zhao G.P."/>
            <person name="Zheng H.J."/>
            <person name="Quan Z.X."/>
        </authorList>
    </citation>
    <scope>NUCLEOTIDE SEQUENCE [LARGE SCALE GENOMIC DNA]</scope>
    <source>
        <strain evidence="1">Gsoil 348</strain>
    </source>
</reference>
<dbReference type="AlphaFoldDB" id="A0A068NKL2"/>
<dbReference type="KEGG" id="fgi:OP10G_0720"/>
<protein>
    <recommendedName>
        <fullName evidence="3">Phosphate-selective porin O and P</fullName>
    </recommendedName>
</protein>
<accession>A0A068NKL2</accession>
<sequence>MSGTVETYYQSDRLSHGFSNVLSWVELNARLNSNLKGTFSITDLRFKRVLDEFNVQYETGGNMIRAGRMRISFGFSNWSELFYTGYNHTPIVRSANLVDKTRLNRDDAGIEITTGGPNLQIQAAVVDSRPSDFQVAPKRIRYGSVRVQSSFGPVIAAIDALPSLDGNGSIYGLDLRWTSPHIVAKAEYMKGVGDGPTAQGYYGDVAYRLPGLPRTQLVSRTEWLDRSNGGEFRLHTFGAKQIVTQNLTVNVNYGWGTGKAPAFVENSPSLGWSLRALFQVHF</sequence>
<evidence type="ECO:0000313" key="1">
    <source>
        <dbReference type="EMBL" id="AIE84088.1"/>
    </source>
</evidence>
<dbReference type="STRING" id="661478.OP10G_0720"/>
<dbReference type="EMBL" id="CP007139">
    <property type="protein sequence ID" value="AIE84088.1"/>
    <property type="molecule type" value="Genomic_DNA"/>
</dbReference>
<evidence type="ECO:0000313" key="2">
    <source>
        <dbReference type="Proteomes" id="UP000027982"/>
    </source>
</evidence>
<dbReference type="SUPFAM" id="SSF56935">
    <property type="entry name" value="Porins"/>
    <property type="match status" value="1"/>
</dbReference>
<gene>
    <name evidence="1" type="ORF">OP10G_0720</name>
</gene>
<dbReference type="HOGENOM" id="CLU_986086_0_0_0"/>
<proteinExistence type="predicted"/>